<reference evidence="2" key="1">
    <citation type="submission" date="2012-04" db="EMBL/GenBank/DDBJ databases">
        <title>The Genome Sequence of Loa loa.</title>
        <authorList>
            <consortium name="The Broad Institute Genome Sequencing Platform"/>
            <consortium name="Broad Institute Genome Sequencing Center for Infectious Disease"/>
            <person name="Nutman T.B."/>
            <person name="Fink D.L."/>
            <person name="Russ C."/>
            <person name="Young S."/>
            <person name="Zeng Q."/>
            <person name="Gargeya S."/>
            <person name="Alvarado L."/>
            <person name="Berlin A."/>
            <person name="Chapman S.B."/>
            <person name="Chen Z."/>
            <person name="Freedman E."/>
            <person name="Gellesch M."/>
            <person name="Goldberg J."/>
            <person name="Griggs A."/>
            <person name="Gujja S."/>
            <person name="Heilman E.R."/>
            <person name="Heiman D."/>
            <person name="Howarth C."/>
            <person name="Mehta T."/>
            <person name="Neiman D."/>
            <person name="Pearson M."/>
            <person name="Roberts A."/>
            <person name="Saif S."/>
            <person name="Shea T."/>
            <person name="Shenoy N."/>
            <person name="Sisk P."/>
            <person name="Stolte C."/>
            <person name="Sykes S."/>
            <person name="White J."/>
            <person name="Yandava C."/>
            <person name="Haas B."/>
            <person name="Henn M.R."/>
            <person name="Nusbaum C."/>
            <person name="Birren B."/>
        </authorList>
    </citation>
    <scope>NUCLEOTIDE SEQUENCE [LARGE SCALE GENOMIC DNA]</scope>
</reference>
<dbReference type="Pfam" id="PF00753">
    <property type="entry name" value="Lactamase_B"/>
    <property type="match status" value="1"/>
</dbReference>
<evidence type="ECO:0000259" key="1">
    <source>
        <dbReference type="SMART" id="SM00849"/>
    </source>
</evidence>
<dbReference type="WBParaSite" id="EN70_3988">
    <property type="protein sequence ID" value="EN70_3988"/>
    <property type="gene ID" value="EN70_3988"/>
</dbReference>
<protein>
    <submittedName>
        <fullName evidence="3">Lactamase_B domain-containing protein</fullName>
    </submittedName>
</protein>
<dbReference type="Proteomes" id="UP000095285">
    <property type="component" value="Unassembled WGS sequence"/>
</dbReference>
<sequence>MEITNEKKAANGQYSIANKIDRLKQWPETNRDSFSQSLTNDLIASISDNNDIATTILKIFGFSSEPKVSEAQFTRTTNLPTTSLNGVKVADRKVCPFDADPLILSGEYSYCKPITVGECPVGFTCDFSLVLGRSVCCQDMRNQPVVNIRVKLPTTTFSSDPERTRTREHIWSSTVANRRSPWYIRDRRPLYRNPWNGTAHSFAPTALISKSDEILTTESAVGTNSSTDEYISTNSEITFTTEQLETVHRNTSEFGVNSIKSPQTTLSPSSITLVSVNHPTSVSLIQVGNIKRLTDKQMLIVGTITLINDHGYRILVDTGSAADTESLLQGLSKEMISMNEIAVIVITSGHPSHTGNLNLFPLKPILFHVMEYVEQHGTVSELKDRPYRKLTENVEIWKTPGPTQQSVSVLVYNVEGYGTMAVVGDLIPTEDYVFNRTDSNVDLDGSVWDSSIRRQNSNMIMCSADWIIPGHGKPFRVLPLYRQRAGCTRLLAQRKKFGNI</sequence>
<dbReference type="AlphaFoldDB" id="A0A1I7VLT1"/>
<keyword evidence="2" id="KW-1185">Reference proteome</keyword>
<dbReference type="PANTHER" id="PTHR23200">
    <property type="entry name" value="METALLO-BETA-LACTAMASE DOMAIN-CONTAINING PROTEIN 1"/>
    <property type="match status" value="1"/>
</dbReference>
<dbReference type="Gene3D" id="3.60.15.10">
    <property type="entry name" value="Ribonuclease Z/Hydroxyacylglutathione hydrolase-like"/>
    <property type="match status" value="1"/>
</dbReference>
<dbReference type="InParanoid" id="A0A1I7VLT1"/>
<dbReference type="FunCoup" id="A0A1I7VLT1">
    <property type="interactions" value="184"/>
</dbReference>
<proteinExistence type="predicted"/>
<dbReference type="InterPro" id="IPR039344">
    <property type="entry name" value="MBLAC1"/>
</dbReference>
<evidence type="ECO:0000313" key="2">
    <source>
        <dbReference type="Proteomes" id="UP000095285"/>
    </source>
</evidence>
<dbReference type="InterPro" id="IPR036866">
    <property type="entry name" value="RibonucZ/Hydroxyglut_hydro"/>
</dbReference>
<dbReference type="SMART" id="SM00849">
    <property type="entry name" value="Lactamase_B"/>
    <property type="match status" value="1"/>
</dbReference>
<reference evidence="3" key="2">
    <citation type="submission" date="2016-11" db="UniProtKB">
        <authorList>
            <consortium name="WormBaseParasite"/>
        </authorList>
    </citation>
    <scope>IDENTIFICATION</scope>
</reference>
<feature type="domain" description="Metallo-beta-lactamase" evidence="1">
    <location>
        <begin position="301"/>
        <end position="471"/>
    </location>
</feature>
<dbReference type="OrthoDB" id="10250730at2759"/>
<organism evidence="2 3">
    <name type="scientific">Loa loa</name>
    <name type="common">Eye worm</name>
    <name type="synonym">Filaria loa</name>
    <dbReference type="NCBI Taxonomy" id="7209"/>
    <lineage>
        <taxon>Eukaryota</taxon>
        <taxon>Metazoa</taxon>
        <taxon>Ecdysozoa</taxon>
        <taxon>Nematoda</taxon>
        <taxon>Chromadorea</taxon>
        <taxon>Rhabditida</taxon>
        <taxon>Spirurina</taxon>
        <taxon>Spiruromorpha</taxon>
        <taxon>Filarioidea</taxon>
        <taxon>Onchocercidae</taxon>
        <taxon>Loa</taxon>
    </lineage>
</organism>
<evidence type="ECO:0000313" key="3">
    <source>
        <dbReference type="WBParaSite" id="EN70_3988"/>
    </source>
</evidence>
<dbReference type="InterPro" id="IPR001279">
    <property type="entry name" value="Metallo-B-lactamas"/>
</dbReference>
<accession>A0A1I7VLT1</accession>
<dbReference type="PANTHER" id="PTHR23200:SF49">
    <property type="entry name" value="METALLO-BETA-LACTAMASE DOMAIN-CONTAINING PROTEIN"/>
    <property type="match status" value="1"/>
</dbReference>
<name>A0A1I7VLT1_LOALO</name>
<dbReference type="SUPFAM" id="SSF56281">
    <property type="entry name" value="Metallo-hydrolase/oxidoreductase"/>
    <property type="match status" value="1"/>
</dbReference>
<dbReference type="CDD" id="cd07711">
    <property type="entry name" value="MBLAC1-like_MBL-fold"/>
    <property type="match status" value="1"/>
</dbReference>
<gene>
    <name evidence="3" type="primary">LOAG_04103</name>
</gene>
<dbReference type="eggNOG" id="KOG4736">
    <property type="taxonomic scope" value="Eukaryota"/>
</dbReference>